<reference evidence="1 2" key="1">
    <citation type="submission" date="2024-04" db="EMBL/GenBank/DDBJ databases">
        <authorList>
            <person name="Rising A."/>
            <person name="Reimegard J."/>
            <person name="Sonavane S."/>
            <person name="Akerstrom W."/>
            <person name="Nylinder S."/>
            <person name="Hedman E."/>
            <person name="Kallberg Y."/>
        </authorList>
    </citation>
    <scope>NUCLEOTIDE SEQUENCE [LARGE SCALE GENOMIC DNA]</scope>
</reference>
<sequence>MEKKCCEVDGEYSCCDSDVDLGEPSKVYAGVEYVSSVPFAHLSYPANESKQMMSCGDDKCYLFPSRRCGNYCCGHTDVCCGHGCYTLTQSCCGFGCCGLLQERCGNGCCGQGYHCCGSRCCNYGSTAAETKPATAEEP</sequence>
<name>A0AAV2B2F6_9ARAC</name>
<comment type="caution">
    <text evidence="1">The sequence shown here is derived from an EMBL/GenBank/DDBJ whole genome shotgun (WGS) entry which is preliminary data.</text>
</comment>
<evidence type="ECO:0000313" key="2">
    <source>
        <dbReference type="Proteomes" id="UP001497382"/>
    </source>
</evidence>
<accession>A0AAV2B2F6</accession>
<dbReference type="EMBL" id="CAXIEN010000264">
    <property type="protein sequence ID" value="CAL1290441.1"/>
    <property type="molecule type" value="Genomic_DNA"/>
</dbReference>
<protein>
    <submittedName>
        <fullName evidence="1">Uncharacterized protein</fullName>
    </submittedName>
</protein>
<organism evidence="1 2">
    <name type="scientific">Larinioides sclopetarius</name>
    <dbReference type="NCBI Taxonomy" id="280406"/>
    <lineage>
        <taxon>Eukaryota</taxon>
        <taxon>Metazoa</taxon>
        <taxon>Ecdysozoa</taxon>
        <taxon>Arthropoda</taxon>
        <taxon>Chelicerata</taxon>
        <taxon>Arachnida</taxon>
        <taxon>Araneae</taxon>
        <taxon>Araneomorphae</taxon>
        <taxon>Entelegynae</taxon>
        <taxon>Araneoidea</taxon>
        <taxon>Araneidae</taxon>
        <taxon>Larinioides</taxon>
    </lineage>
</organism>
<dbReference type="Proteomes" id="UP001497382">
    <property type="component" value="Unassembled WGS sequence"/>
</dbReference>
<gene>
    <name evidence="1" type="ORF">LARSCL_LOCUS16492</name>
</gene>
<evidence type="ECO:0000313" key="1">
    <source>
        <dbReference type="EMBL" id="CAL1290441.1"/>
    </source>
</evidence>
<proteinExistence type="predicted"/>
<keyword evidence="2" id="KW-1185">Reference proteome</keyword>
<dbReference type="AlphaFoldDB" id="A0AAV2B2F6"/>